<keyword evidence="4" id="KW-0804">Transcription</keyword>
<keyword evidence="2" id="KW-0805">Transcription regulation</keyword>
<gene>
    <name evidence="7" type="ORF">PENSTE_c002G05378</name>
</gene>
<dbReference type="InterPro" id="IPR036864">
    <property type="entry name" value="Zn2-C6_fun-type_DNA-bd_sf"/>
</dbReference>
<dbReference type="Pfam" id="PF00172">
    <property type="entry name" value="Zn_clus"/>
    <property type="match status" value="1"/>
</dbReference>
<dbReference type="GO" id="GO:0008270">
    <property type="term" value="F:zinc ion binding"/>
    <property type="evidence" value="ECO:0007669"/>
    <property type="project" value="InterPro"/>
</dbReference>
<sequence length="366" mass="41052">MDSLNWISSNLASNVACLNCREKHLKCDGNPEGCSRCRSSSLFCHFVPSRRGRRVRPNDFLPIDTSCVPDIDGSDFLTEGSLPPLTSSDLSSINLIDPLQENLLPPINIHLVQIFYEYFHPAVPILPPLDIWAASSPPHFIIKVVELIGLHYLSPGQAPDLPSGLLTAIEEAETSLEKIQTYLLLSVLFHARKVPDYAKQCNALAIQYSFRLGLHCRETSDAMEMQSPARAESMRRTLWEIFIVDTLLAAVQVGGTLQFNMETPDVLFPTEDFEFEKEDYTNSSFSVQDLPRRLFSEDDRMSSYAYRIEATLTLRQCFIACETHVCENSIEMLDTLISACFIDGPSRTARFSDQTGASNSLISKLQ</sequence>
<evidence type="ECO:0000256" key="4">
    <source>
        <dbReference type="ARBA" id="ARBA00023163"/>
    </source>
</evidence>
<keyword evidence="1" id="KW-0479">Metal-binding</keyword>
<keyword evidence="5" id="KW-0539">Nucleus</keyword>
<dbReference type="PANTHER" id="PTHR47431">
    <property type="entry name" value="ZN(II)2CYS6 TRANSCRIPTION FACTOR (EUROFUNG)-RELATED"/>
    <property type="match status" value="1"/>
</dbReference>
<proteinExistence type="predicted"/>
<evidence type="ECO:0000313" key="7">
    <source>
        <dbReference type="EMBL" id="OQE29597.1"/>
    </source>
</evidence>
<dbReference type="AlphaFoldDB" id="A0A1V6TTA7"/>
<dbReference type="InterPro" id="IPR007219">
    <property type="entry name" value="XnlR_reg_dom"/>
</dbReference>
<dbReference type="CDD" id="cd00067">
    <property type="entry name" value="GAL4"/>
    <property type="match status" value="1"/>
</dbReference>
<dbReference type="GO" id="GO:0006351">
    <property type="term" value="P:DNA-templated transcription"/>
    <property type="evidence" value="ECO:0007669"/>
    <property type="project" value="InterPro"/>
</dbReference>
<evidence type="ECO:0000256" key="1">
    <source>
        <dbReference type="ARBA" id="ARBA00022723"/>
    </source>
</evidence>
<evidence type="ECO:0000313" key="8">
    <source>
        <dbReference type="Proteomes" id="UP000191285"/>
    </source>
</evidence>
<evidence type="ECO:0000259" key="6">
    <source>
        <dbReference type="PROSITE" id="PS50048"/>
    </source>
</evidence>
<reference evidence="8" key="1">
    <citation type="journal article" date="2017" name="Nat. Microbiol.">
        <title>Global analysis of biosynthetic gene clusters reveals vast potential of secondary metabolite production in Penicillium species.</title>
        <authorList>
            <person name="Nielsen J.C."/>
            <person name="Grijseels S."/>
            <person name="Prigent S."/>
            <person name="Ji B."/>
            <person name="Dainat J."/>
            <person name="Nielsen K.F."/>
            <person name="Frisvad J.C."/>
            <person name="Workman M."/>
            <person name="Nielsen J."/>
        </authorList>
    </citation>
    <scope>NUCLEOTIDE SEQUENCE [LARGE SCALE GENOMIC DNA]</scope>
    <source>
        <strain evidence="8">IBT 24891</strain>
    </source>
</reference>
<name>A0A1V6TTA7_9EURO</name>
<dbReference type="SMART" id="SM00066">
    <property type="entry name" value="GAL4"/>
    <property type="match status" value="1"/>
</dbReference>
<protein>
    <recommendedName>
        <fullName evidence="6">Zn(2)-C6 fungal-type domain-containing protein</fullName>
    </recommendedName>
</protein>
<dbReference type="SUPFAM" id="SSF57701">
    <property type="entry name" value="Zn2/Cys6 DNA-binding domain"/>
    <property type="match status" value="1"/>
</dbReference>
<keyword evidence="8" id="KW-1185">Reference proteome</keyword>
<dbReference type="GO" id="GO:0003677">
    <property type="term" value="F:DNA binding"/>
    <property type="evidence" value="ECO:0007669"/>
    <property type="project" value="UniProtKB-KW"/>
</dbReference>
<dbReference type="GO" id="GO:0000981">
    <property type="term" value="F:DNA-binding transcription factor activity, RNA polymerase II-specific"/>
    <property type="evidence" value="ECO:0007669"/>
    <property type="project" value="InterPro"/>
</dbReference>
<evidence type="ECO:0000256" key="3">
    <source>
        <dbReference type="ARBA" id="ARBA00023125"/>
    </source>
</evidence>
<dbReference type="EMBL" id="MLKD01000002">
    <property type="protein sequence ID" value="OQE29597.1"/>
    <property type="molecule type" value="Genomic_DNA"/>
</dbReference>
<dbReference type="OrthoDB" id="10067394at2759"/>
<organism evidence="7 8">
    <name type="scientific">Penicillium steckii</name>
    <dbReference type="NCBI Taxonomy" id="303698"/>
    <lineage>
        <taxon>Eukaryota</taxon>
        <taxon>Fungi</taxon>
        <taxon>Dikarya</taxon>
        <taxon>Ascomycota</taxon>
        <taxon>Pezizomycotina</taxon>
        <taxon>Eurotiomycetes</taxon>
        <taxon>Eurotiomycetidae</taxon>
        <taxon>Eurotiales</taxon>
        <taxon>Aspergillaceae</taxon>
        <taxon>Penicillium</taxon>
    </lineage>
</organism>
<dbReference type="PROSITE" id="PS50048">
    <property type="entry name" value="ZN2_CY6_FUNGAL_2"/>
    <property type="match status" value="1"/>
</dbReference>
<dbReference type="PROSITE" id="PS00463">
    <property type="entry name" value="ZN2_CY6_FUNGAL_1"/>
    <property type="match status" value="1"/>
</dbReference>
<dbReference type="PANTHER" id="PTHR47431:SF1">
    <property type="entry name" value="ZN(II)2CYS6 TRANSCRIPTION FACTOR (EUROFUNG)"/>
    <property type="match status" value="1"/>
</dbReference>
<evidence type="ECO:0000256" key="2">
    <source>
        <dbReference type="ARBA" id="ARBA00023015"/>
    </source>
</evidence>
<accession>A0A1V6TTA7</accession>
<feature type="domain" description="Zn(2)-C6 fungal-type" evidence="6">
    <location>
        <begin position="16"/>
        <end position="46"/>
    </location>
</feature>
<dbReference type="Pfam" id="PF04082">
    <property type="entry name" value="Fungal_trans"/>
    <property type="match status" value="1"/>
</dbReference>
<comment type="caution">
    <text evidence="7">The sequence shown here is derived from an EMBL/GenBank/DDBJ whole genome shotgun (WGS) entry which is preliminary data.</text>
</comment>
<keyword evidence="3" id="KW-0238">DNA-binding</keyword>
<dbReference type="Proteomes" id="UP000191285">
    <property type="component" value="Unassembled WGS sequence"/>
</dbReference>
<dbReference type="CDD" id="cd12148">
    <property type="entry name" value="fungal_TF_MHR"/>
    <property type="match status" value="1"/>
</dbReference>
<dbReference type="InterPro" id="IPR001138">
    <property type="entry name" value="Zn2Cys6_DnaBD"/>
</dbReference>
<dbReference type="STRING" id="303698.A0A1V6TTA7"/>
<dbReference type="Gene3D" id="4.10.240.10">
    <property type="entry name" value="Zn(2)-C6 fungal-type DNA-binding domain"/>
    <property type="match status" value="1"/>
</dbReference>
<evidence type="ECO:0000256" key="5">
    <source>
        <dbReference type="ARBA" id="ARBA00023242"/>
    </source>
</evidence>